<dbReference type="Pfam" id="PF01467">
    <property type="entry name" value="CTP_transf_like"/>
    <property type="match status" value="1"/>
</dbReference>
<dbReference type="PANTHER" id="PTHR43793:SF1">
    <property type="entry name" value="FAD SYNTHASE"/>
    <property type="match status" value="1"/>
</dbReference>
<name>B9TF81_RICCO</name>
<organism evidence="4 5">
    <name type="scientific">Ricinus communis</name>
    <name type="common">Castor bean</name>
    <dbReference type="NCBI Taxonomy" id="3988"/>
    <lineage>
        <taxon>Eukaryota</taxon>
        <taxon>Viridiplantae</taxon>
        <taxon>Streptophyta</taxon>
        <taxon>Embryophyta</taxon>
        <taxon>Tracheophyta</taxon>
        <taxon>Spermatophyta</taxon>
        <taxon>Magnoliopsida</taxon>
        <taxon>eudicotyledons</taxon>
        <taxon>Gunneridae</taxon>
        <taxon>Pentapetalae</taxon>
        <taxon>rosids</taxon>
        <taxon>fabids</taxon>
        <taxon>Malpighiales</taxon>
        <taxon>Euphorbiaceae</taxon>
        <taxon>Acalyphoideae</taxon>
        <taxon>Acalypheae</taxon>
        <taxon>Ricinus</taxon>
    </lineage>
</organism>
<dbReference type="EMBL" id="EQ979593">
    <property type="protein sequence ID" value="EEF25484.1"/>
    <property type="molecule type" value="Genomic_DNA"/>
</dbReference>
<protein>
    <submittedName>
        <fullName evidence="4">Phosphoenolpyruvate phosphomutase, putative</fullName>
    </submittedName>
</protein>
<proteinExistence type="predicted"/>
<dbReference type="GO" id="GO:0016779">
    <property type="term" value="F:nucleotidyltransferase activity"/>
    <property type="evidence" value="ECO:0007669"/>
    <property type="project" value="UniProtKB-KW"/>
</dbReference>
<dbReference type="Gene3D" id="3.40.50.620">
    <property type="entry name" value="HUPs"/>
    <property type="match status" value="1"/>
</dbReference>
<evidence type="ECO:0000256" key="2">
    <source>
        <dbReference type="ARBA" id="ARBA00022695"/>
    </source>
</evidence>
<dbReference type="InterPro" id="IPR004821">
    <property type="entry name" value="Cyt_trans-like"/>
</dbReference>
<dbReference type="STRING" id="3988.B9TF81"/>
<accession>B9TF81</accession>
<evidence type="ECO:0000313" key="4">
    <source>
        <dbReference type="EMBL" id="EEF25484.1"/>
    </source>
</evidence>
<dbReference type="Proteomes" id="UP000008311">
    <property type="component" value="Unassembled WGS sequence"/>
</dbReference>
<sequence>MTVDILHHGHINIIEQARKYGDVTIGLLSDAAVADHKRLPYLTYEQRKQIVSNIRGVVNVVPQEEWDYAPNLLKYKPDIMVHGDDWLERSIGALP</sequence>
<gene>
    <name evidence="4" type="ORF">RCOM_1883560</name>
</gene>
<dbReference type="SUPFAM" id="SSF52374">
    <property type="entry name" value="Nucleotidylyl transferase"/>
    <property type="match status" value="1"/>
</dbReference>
<evidence type="ECO:0000256" key="1">
    <source>
        <dbReference type="ARBA" id="ARBA00022679"/>
    </source>
</evidence>
<dbReference type="InterPro" id="IPR050385">
    <property type="entry name" value="Archaeal_FAD_synthase"/>
</dbReference>
<dbReference type="AlphaFoldDB" id="B9TF81"/>
<reference evidence="5" key="1">
    <citation type="journal article" date="2010" name="Nat. Biotechnol.">
        <title>Draft genome sequence of the oilseed species Ricinus communis.</title>
        <authorList>
            <person name="Chan A.P."/>
            <person name="Crabtree J."/>
            <person name="Zhao Q."/>
            <person name="Lorenzi H."/>
            <person name="Orvis J."/>
            <person name="Puiu D."/>
            <person name="Melake-Berhan A."/>
            <person name="Jones K.M."/>
            <person name="Redman J."/>
            <person name="Chen G."/>
            <person name="Cahoon E.B."/>
            <person name="Gedil M."/>
            <person name="Stanke M."/>
            <person name="Haas B.J."/>
            <person name="Wortman J.R."/>
            <person name="Fraser-Liggett C.M."/>
            <person name="Ravel J."/>
            <person name="Rabinowicz P.D."/>
        </authorList>
    </citation>
    <scope>NUCLEOTIDE SEQUENCE [LARGE SCALE GENOMIC DNA]</scope>
    <source>
        <strain evidence="5">cv. Hale</strain>
    </source>
</reference>
<keyword evidence="5" id="KW-1185">Reference proteome</keyword>
<dbReference type="InParanoid" id="B9TF81"/>
<dbReference type="NCBIfam" id="TIGR00125">
    <property type="entry name" value="cyt_tran_rel"/>
    <property type="match status" value="1"/>
</dbReference>
<keyword evidence="2" id="KW-0548">Nucleotidyltransferase</keyword>
<evidence type="ECO:0000313" key="5">
    <source>
        <dbReference type="Proteomes" id="UP000008311"/>
    </source>
</evidence>
<evidence type="ECO:0000259" key="3">
    <source>
        <dbReference type="Pfam" id="PF01467"/>
    </source>
</evidence>
<keyword evidence="1" id="KW-0808">Transferase</keyword>
<dbReference type="InterPro" id="IPR014729">
    <property type="entry name" value="Rossmann-like_a/b/a_fold"/>
</dbReference>
<dbReference type="PANTHER" id="PTHR43793">
    <property type="entry name" value="FAD SYNTHASE"/>
    <property type="match status" value="1"/>
</dbReference>
<feature type="domain" description="Cytidyltransferase-like" evidence="3">
    <location>
        <begin position="4"/>
        <end position="88"/>
    </location>
</feature>